<dbReference type="InterPro" id="IPR029063">
    <property type="entry name" value="SAM-dependent_MTases_sf"/>
</dbReference>
<dbReference type="Proteomes" id="UP000033393">
    <property type="component" value="Unassembled WGS sequence"/>
</dbReference>
<organism evidence="2 3">
    <name type="scientific">Lentzea aerocolonigenes</name>
    <name type="common">Lechevalieria aerocolonigenes</name>
    <name type="synonym">Saccharothrix aerocolonigenes</name>
    <dbReference type="NCBI Taxonomy" id="68170"/>
    <lineage>
        <taxon>Bacteria</taxon>
        <taxon>Bacillati</taxon>
        <taxon>Actinomycetota</taxon>
        <taxon>Actinomycetes</taxon>
        <taxon>Pseudonocardiales</taxon>
        <taxon>Pseudonocardiaceae</taxon>
        <taxon>Lentzea</taxon>
    </lineage>
</organism>
<accession>A0A0F0H2B3</accession>
<dbReference type="SUPFAM" id="SSF53335">
    <property type="entry name" value="S-adenosyl-L-methionine-dependent methyltransferases"/>
    <property type="match status" value="1"/>
</dbReference>
<dbReference type="GO" id="GO:0032259">
    <property type="term" value="P:methylation"/>
    <property type="evidence" value="ECO:0007669"/>
    <property type="project" value="UniProtKB-KW"/>
</dbReference>
<keyword evidence="2" id="KW-0489">Methyltransferase</keyword>
<comment type="caution">
    <text evidence="2">The sequence shown here is derived from an EMBL/GenBank/DDBJ whole genome shotgun (WGS) entry which is preliminary data.</text>
</comment>
<evidence type="ECO:0000313" key="3">
    <source>
        <dbReference type="Proteomes" id="UP000033393"/>
    </source>
</evidence>
<dbReference type="AlphaFoldDB" id="A0A0F0H2B3"/>
<dbReference type="GO" id="GO:0008757">
    <property type="term" value="F:S-adenosylmethionine-dependent methyltransferase activity"/>
    <property type="evidence" value="ECO:0007669"/>
    <property type="project" value="InterPro"/>
</dbReference>
<feature type="domain" description="Methyltransferase type 11" evidence="1">
    <location>
        <begin position="45"/>
        <end position="140"/>
    </location>
</feature>
<dbReference type="EMBL" id="JYJG01000094">
    <property type="protein sequence ID" value="KJK48991.1"/>
    <property type="molecule type" value="Genomic_DNA"/>
</dbReference>
<proteinExistence type="predicted"/>
<keyword evidence="2" id="KW-0808">Transferase</keyword>
<reference evidence="2 3" key="1">
    <citation type="submission" date="2015-02" db="EMBL/GenBank/DDBJ databases">
        <authorList>
            <person name="Ju K.-S."/>
            <person name="Doroghazi J.R."/>
            <person name="Metcalf W."/>
        </authorList>
    </citation>
    <scope>NUCLEOTIDE SEQUENCE [LARGE SCALE GENOMIC DNA]</scope>
    <source>
        <strain evidence="2 3">NRRL B-16140</strain>
    </source>
</reference>
<dbReference type="InterPro" id="IPR013216">
    <property type="entry name" value="Methyltransf_11"/>
</dbReference>
<dbReference type="PANTHER" id="PTHR43861">
    <property type="entry name" value="TRANS-ACONITATE 2-METHYLTRANSFERASE-RELATED"/>
    <property type="match status" value="1"/>
</dbReference>
<name>A0A0F0H2B3_LENAE</name>
<dbReference type="PATRIC" id="fig|68170.10.peg.3368"/>
<evidence type="ECO:0000313" key="2">
    <source>
        <dbReference type="EMBL" id="KJK48991.1"/>
    </source>
</evidence>
<dbReference type="PANTHER" id="PTHR43861:SF1">
    <property type="entry name" value="TRANS-ACONITATE 2-METHYLTRANSFERASE"/>
    <property type="match status" value="1"/>
</dbReference>
<dbReference type="Gene3D" id="3.40.50.150">
    <property type="entry name" value="Vaccinia Virus protein VP39"/>
    <property type="match status" value="1"/>
</dbReference>
<keyword evidence="3" id="KW-1185">Reference proteome</keyword>
<dbReference type="RefSeq" id="WP_045312182.1">
    <property type="nucleotide sequence ID" value="NZ_JYJG01000094.1"/>
</dbReference>
<dbReference type="Pfam" id="PF08241">
    <property type="entry name" value="Methyltransf_11"/>
    <property type="match status" value="1"/>
</dbReference>
<evidence type="ECO:0000259" key="1">
    <source>
        <dbReference type="Pfam" id="PF08241"/>
    </source>
</evidence>
<protein>
    <submittedName>
        <fullName evidence="2">SAM-dependent methyltransferase</fullName>
    </submittedName>
</protein>
<dbReference type="CDD" id="cd02440">
    <property type="entry name" value="AdoMet_MTases"/>
    <property type="match status" value="1"/>
</dbReference>
<sequence length="200" mass="21286">MTTFWDEQAATFDEEPDHGLREAGVRAAWAQLLLPLMPSDSSEVVDLGCGTGSLSVLLAEAGHHVRGVDLAERMVAAATAKASAAGVAAEFVQGDAAEPPYAPASADVVLARHVLWALPDPAAALKAWVRLLKPTGSLVLVEGHWSTGSGLKAAECEALVRAVRSDAEVTQLRDPALWGREISDERYLLVSPKRPQPRHK</sequence>
<dbReference type="OrthoDB" id="21342at2"/>
<gene>
    <name evidence="2" type="ORF">UK23_15295</name>
</gene>